<accession>A0A560FC65</accession>
<evidence type="ECO:0000313" key="3">
    <source>
        <dbReference type="Proteomes" id="UP000316545"/>
    </source>
</evidence>
<evidence type="ECO:0000256" key="1">
    <source>
        <dbReference type="SAM" id="Phobius"/>
    </source>
</evidence>
<organism evidence="2 3">
    <name type="scientific">Nitrospirillum amazonense</name>
    <dbReference type="NCBI Taxonomy" id="28077"/>
    <lineage>
        <taxon>Bacteria</taxon>
        <taxon>Pseudomonadati</taxon>
        <taxon>Pseudomonadota</taxon>
        <taxon>Alphaproteobacteria</taxon>
        <taxon>Rhodospirillales</taxon>
        <taxon>Azospirillaceae</taxon>
        <taxon>Nitrospirillum</taxon>
    </lineage>
</organism>
<name>A0A560FC65_9PROT</name>
<keyword evidence="1" id="KW-0472">Membrane</keyword>
<feature type="transmembrane region" description="Helical" evidence="1">
    <location>
        <begin position="42"/>
        <end position="65"/>
    </location>
</feature>
<keyword evidence="3" id="KW-1185">Reference proteome</keyword>
<keyword evidence="1" id="KW-1133">Transmembrane helix</keyword>
<dbReference type="Proteomes" id="UP000316545">
    <property type="component" value="Unassembled WGS sequence"/>
</dbReference>
<feature type="transmembrane region" description="Helical" evidence="1">
    <location>
        <begin position="85"/>
        <end position="104"/>
    </location>
</feature>
<comment type="caution">
    <text evidence="2">The sequence shown here is derived from an EMBL/GenBank/DDBJ whole genome shotgun (WGS) entry which is preliminary data.</text>
</comment>
<reference evidence="2 3" key="1">
    <citation type="submission" date="2019-06" db="EMBL/GenBank/DDBJ databases">
        <title>Genomic Encyclopedia of Type Strains, Phase IV (KMG-V): Genome sequencing to study the core and pangenomes of soil and plant-associated prokaryotes.</title>
        <authorList>
            <person name="Whitman W."/>
        </authorList>
    </citation>
    <scope>NUCLEOTIDE SEQUENCE [LARGE SCALE GENOMIC DNA]</scope>
    <source>
        <strain evidence="2 3">BR 11865</strain>
    </source>
</reference>
<dbReference type="EMBL" id="VITO01000022">
    <property type="protein sequence ID" value="TWB19165.1"/>
    <property type="molecule type" value="Genomic_DNA"/>
</dbReference>
<evidence type="ECO:0000313" key="2">
    <source>
        <dbReference type="EMBL" id="TWB19165.1"/>
    </source>
</evidence>
<proteinExistence type="predicted"/>
<keyword evidence="1" id="KW-0812">Transmembrane</keyword>
<dbReference type="AlphaFoldDB" id="A0A560FC65"/>
<sequence length="122" mass="13086">MMCGEMRFSSFVVIALLGAIAGLVAAVGLSGLILTAAWGDAVPPSCVAGGGLLLFQAAATAILYWRRIRAARRVGQSVSRRAMRAVRLMGVEAAFLPTIISLPFPSWRRCVGPRFSRGDRFF</sequence>
<gene>
    <name evidence="2" type="ORF">FBZ88_12217</name>
</gene>
<protein>
    <submittedName>
        <fullName evidence="2">Uncharacterized protein</fullName>
    </submittedName>
</protein>